<sequence>MILEELHGTTISDVCFDGHGPIVVTGSYVDEEVRWKITACEAARFTYAHEVDSRSWFLEVEYEHDSDRSLNEQRMLWAMRDAFIRSFRVENHGVFLESDDGRGIEIYYSENGSNGVTIELSSATSNLPSAMVLPKDLDRFGLAEET</sequence>
<dbReference type="EMBL" id="QFFF01000001">
    <property type="protein sequence ID" value="PWG03509.1"/>
    <property type="molecule type" value="Genomic_DNA"/>
</dbReference>
<proteinExistence type="predicted"/>
<dbReference type="Proteomes" id="UP000245916">
    <property type="component" value="Unassembled WGS sequence"/>
</dbReference>
<name>A0A2U2J5A0_9SPHN</name>
<reference evidence="1 2" key="1">
    <citation type="submission" date="2018-05" db="EMBL/GenBank/DDBJ databases">
        <title>Genome of Sphingosinicella humi QZX222.</title>
        <authorList>
            <person name="Qiao Z."/>
            <person name="Wang G."/>
        </authorList>
    </citation>
    <scope>NUCLEOTIDE SEQUENCE [LARGE SCALE GENOMIC DNA]</scope>
    <source>
        <strain evidence="1 2">QZX222</strain>
    </source>
</reference>
<organism evidence="1 2">
    <name type="scientific">Allosphingosinicella humi</name>
    <dbReference type="NCBI Taxonomy" id="2068657"/>
    <lineage>
        <taxon>Bacteria</taxon>
        <taxon>Pseudomonadati</taxon>
        <taxon>Pseudomonadota</taxon>
        <taxon>Alphaproteobacteria</taxon>
        <taxon>Sphingomonadales</taxon>
        <taxon>Sphingomonadaceae</taxon>
        <taxon>Allosphingosinicella</taxon>
    </lineage>
</organism>
<evidence type="ECO:0000313" key="1">
    <source>
        <dbReference type="EMBL" id="PWG03509.1"/>
    </source>
</evidence>
<protein>
    <submittedName>
        <fullName evidence="1">Uncharacterized protein</fullName>
    </submittedName>
</protein>
<dbReference type="RefSeq" id="WP_109271647.1">
    <property type="nucleotide sequence ID" value="NZ_QFFF01000001.1"/>
</dbReference>
<dbReference type="OrthoDB" id="9860005at2"/>
<comment type="caution">
    <text evidence="1">The sequence shown here is derived from an EMBL/GenBank/DDBJ whole genome shotgun (WGS) entry which is preliminary data.</text>
</comment>
<accession>A0A2U2J5A0</accession>
<evidence type="ECO:0000313" key="2">
    <source>
        <dbReference type="Proteomes" id="UP000245916"/>
    </source>
</evidence>
<keyword evidence="2" id="KW-1185">Reference proteome</keyword>
<gene>
    <name evidence="1" type="ORF">DF286_11980</name>
</gene>
<dbReference type="AlphaFoldDB" id="A0A2U2J5A0"/>